<feature type="transmembrane region" description="Helical" evidence="1">
    <location>
        <begin position="457"/>
        <end position="474"/>
    </location>
</feature>
<evidence type="ECO:0008006" key="4">
    <source>
        <dbReference type="Google" id="ProtNLM"/>
    </source>
</evidence>
<keyword evidence="1" id="KW-0812">Transmembrane</keyword>
<keyword evidence="3" id="KW-1185">Reference proteome</keyword>
<dbReference type="InParanoid" id="A0A146G5F7"/>
<dbReference type="OrthoDB" id="176633at2"/>
<gene>
    <name evidence="2" type="ORF">TSACC_2383</name>
</gene>
<sequence length="560" mass="62851">MNRENKQAPPPLAGLAKSAPVGIEWLVLAYLLFCAWQARAPLAPVPFGDPDTWGYVNPALSWLSGDGFRQTNGRDWLYPGLVTLFLKTTGSFAGLFYWQQALGYISIILMAVTWRIWVSFFDLKPWIRLAVVVAGAIPIWMQAVNPQLIFLESALRPESVMQFFGYAQLACLMAYCWCRWKRPHEMIAILTAAGALFFAYGCLLLKPSWLFAFLATVAPVFVGIVGKGLPLRAKLVGPALGVVLCGIFLWLPPELWFIKDKRSRTFLPSTLFTIHARLIEKKLTADAAAMPAGDPEKARLETLLAELRSEMHVAETMQHNYEKLGFNPDYLFYRSHFMDSLYEYAGADPEKFRSYCIKLYLATALTNPLGMAGKVLTQLSHVLLPSGSTFYRGDLVWSRIAKSAGNSFELNIVDDYRPHIQEMCRVYLDQAAGLSRHLPHLHQSNVGREWAKIATRLHIPTIVLFAAAFVLVLVRPELGAYRLAAWGALILFSAPMANAFTVSIVHALDIQRYRISLGGFLLFALTAMAVFVLVVAAHYLRPVVWKHLQPIVQRYLPTRS</sequence>
<protein>
    <recommendedName>
        <fullName evidence="4">Dolichyl-phosphate-mannose-protein mannosyltransferase</fullName>
    </recommendedName>
</protein>
<evidence type="ECO:0000313" key="2">
    <source>
        <dbReference type="EMBL" id="GAT31986.1"/>
    </source>
</evidence>
<feature type="transmembrane region" description="Helical" evidence="1">
    <location>
        <begin position="163"/>
        <end position="180"/>
    </location>
</feature>
<feature type="transmembrane region" description="Helical" evidence="1">
    <location>
        <begin position="126"/>
        <end position="151"/>
    </location>
</feature>
<keyword evidence="1" id="KW-0472">Membrane</keyword>
<reference evidence="3" key="1">
    <citation type="journal article" date="2017" name="Genome Announc.">
        <title>Draft Genome Sequence of Terrimicrobium sacchariphilum NM-5T, a Facultative Anaerobic Soil Bacterium of the Class Spartobacteria.</title>
        <authorList>
            <person name="Qiu Y.L."/>
            <person name="Tourlousse D.M."/>
            <person name="Matsuura N."/>
            <person name="Ohashi A."/>
            <person name="Sekiguchi Y."/>
        </authorList>
    </citation>
    <scope>NUCLEOTIDE SEQUENCE [LARGE SCALE GENOMIC DNA]</scope>
    <source>
        <strain evidence="3">NM-5</strain>
    </source>
</reference>
<feature type="transmembrane region" description="Helical" evidence="1">
    <location>
        <begin position="235"/>
        <end position="258"/>
    </location>
</feature>
<feature type="transmembrane region" description="Helical" evidence="1">
    <location>
        <begin position="520"/>
        <end position="540"/>
    </location>
</feature>
<feature type="transmembrane region" description="Helical" evidence="1">
    <location>
        <begin position="21"/>
        <end position="38"/>
    </location>
</feature>
<evidence type="ECO:0000313" key="3">
    <source>
        <dbReference type="Proteomes" id="UP000076023"/>
    </source>
</evidence>
<dbReference type="STRING" id="690879.TSACC_2383"/>
<proteinExistence type="predicted"/>
<feature type="transmembrane region" description="Helical" evidence="1">
    <location>
        <begin position="186"/>
        <end position="205"/>
    </location>
</feature>
<dbReference type="AlphaFoldDB" id="A0A146G5F7"/>
<dbReference type="RefSeq" id="WP_075077850.1">
    <property type="nucleotide sequence ID" value="NZ_BDCO01000002.1"/>
</dbReference>
<feature type="transmembrane region" description="Helical" evidence="1">
    <location>
        <begin position="102"/>
        <end position="120"/>
    </location>
</feature>
<accession>A0A146G5F7</accession>
<organism evidence="2 3">
    <name type="scientific">Terrimicrobium sacchariphilum</name>
    <dbReference type="NCBI Taxonomy" id="690879"/>
    <lineage>
        <taxon>Bacteria</taxon>
        <taxon>Pseudomonadati</taxon>
        <taxon>Verrucomicrobiota</taxon>
        <taxon>Terrimicrobiia</taxon>
        <taxon>Terrimicrobiales</taxon>
        <taxon>Terrimicrobiaceae</taxon>
        <taxon>Terrimicrobium</taxon>
    </lineage>
</organism>
<name>A0A146G5F7_TERSA</name>
<dbReference type="EMBL" id="BDCO01000002">
    <property type="protein sequence ID" value="GAT31986.1"/>
    <property type="molecule type" value="Genomic_DNA"/>
</dbReference>
<comment type="caution">
    <text evidence="2">The sequence shown here is derived from an EMBL/GenBank/DDBJ whole genome shotgun (WGS) entry which is preliminary data.</text>
</comment>
<evidence type="ECO:0000256" key="1">
    <source>
        <dbReference type="SAM" id="Phobius"/>
    </source>
</evidence>
<keyword evidence="1" id="KW-1133">Transmembrane helix</keyword>
<dbReference type="Proteomes" id="UP000076023">
    <property type="component" value="Unassembled WGS sequence"/>
</dbReference>
<feature type="transmembrane region" description="Helical" evidence="1">
    <location>
        <begin position="486"/>
        <end position="508"/>
    </location>
</feature>
<feature type="transmembrane region" description="Helical" evidence="1">
    <location>
        <begin position="210"/>
        <end position="229"/>
    </location>
</feature>